<dbReference type="SUPFAM" id="SSF56112">
    <property type="entry name" value="Protein kinase-like (PK-like)"/>
    <property type="match status" value="1"/>
</dbReference>
<dbReference type="GO" id="GO:0005524">
    <property type="term" value="F:ATP binding"/>
    <property type="evidence" value="ECO:0007669"/>
    <property type="project" value="InterPro"/>
</dbReference>
<organism evidence="10">
    <name type="scientific">Brachypodium distachyon</name>
    <name type="common">Purple false brome</name>
    <name type="synonym">Trachynia distachya</name>
    <dbReference type="NCBI Taxonomy" id="15368"/>
    <lineage>
        <taxon>Eukaryota</taxon>
        <taxon>Viridiplantae</taxon>
        <taxon>Streptophyta</taxon>
        <taxon>Embryophyta</taxon>
        <taxon>Tracheophyta</taxon>
        <taxon>Spermatophyta</taxon>
        <taxon>Magnoliopsida</taxon>
        <taxon>Liliopsida</taxon>
        <taxon>Poales</taxon>
        <taxon>Poaceae</taxon>
        <taxon>BOP clade</taxon>
        <taxon>Pooideae</taxon>
        <taxon>Stipodae</taxon>
        <taxon>Brachypodieae</taxon>
        <taxon>Brachypodium</taxon>
    </lineage>
</organism>
<dbReference type="Gramene" id="KQJ94197">
    <property type="protein sequence ID" value="KQJ94197"/>
    <property type="gene ID" value="BRADI_3g09150v3"/>
</dbReference>
<evidence type="ECO:0000256" key="1">
    <source>
        <dbReference type="ARBA" id="ARBA00004370"/>
    </source>
</evidence>
<dbReference type="Gene3D" id="1.10.510.10">
    <property type="entry name" value="Transferase(Phosphotransferase) domain 1"/>
    <property type="match status" value="2"/>
</dbReference>
<dbReference type="SUPFAM" id="SSF52058">
    <property type="entry name" value="L domain-like"/>
    <property type="match status" value="1"/>
</dbReference>
<dbReference type="GO" id="GO:0016020">
    <property type="term" value="C:membrane"/>
    <property type="evidence" value="ECO:0007669"/>
    <property type="project" value="UniProtKB-SubCell"/>
</dbReference>
<keyword evidence="8" id="KW-0732">Signal</keyword>
<dbReference type="RefSeq" id="XP_003571158.2">
    <property type="nucleotide sequence ID" value="XM_003571110.4"/>
</dbReference>
<evidence type="ECO:0000313" key="12">
    <source>
        <dbReference type="Proteomes" id="UP000008810"/>
    </source>
</evidence>
<dbReference type="Pfam" id="PF07714">
    <property type="entry name" value="PK_Tyr_Ser-Thr"/>
    <property type="match status" value="1"/>
</dbReference>
<dbReference type="Gene3D" id="3.30.200.20">
    <property type="entry name" value="Phosphorylase Kinase, domain 1"/>
    <property type="match status" value="1"/>
</dbReference>
<evidence type="ECO:0000256" key="2">
    <source>
        <dbReference type="ARBA" id="ARBA00022614"/>
    </source>
</evidence>
<evidence type="ECO:0000259" key="9">
    <source>
        <dbReference type="PROSITE" id="PS50011"/>
    </source>
</evidence>
<evidence type="ECO:0000256" key="8">
    <source>
        <dbReference type="SAM" id="SignalP"/>
    </source>
</evidence>
<dbReference type="InterPro" id="IPR003591">
    <property type="entry name" value="Leu-rich_rpt_typical-subtyp"/>
</dbReference>
<evidence type="ECO:0000256" key="5">
    <source>
        <dbReference type="ARBA" id="ARBA00022989"/>
    </source>
</evidence>
<feature type="transmembrane region" description="Helical" evidence="7">
    <location>
        <begin position="275"/>
        <end position="301"/>
    </location>
</feature>
<keyword evidence="5 7" id="KW-1133">Transmembrane helix</keyword>
<dbReference type="InterPro" id="IPR032675">
    <property type="entry name" value="LRR_dom_sf"/>
</dbReference>
<dbReference type="GeneID" id="100830740"/>
<name>A0A0Q3LNY3_BRADI</name>
<dbReference type="SMART" id="SM00369">
    <property type="entry name" value="LRR_TYP"/>
    <property type="match status" value="2"/>
</dbReference>
<dbReference type="Gene3D" id="3.80.10.10">
    <property type="entry name" value="Ribonuclease Inhibitor"/>
    <property type="match status" value="1"/>
</dbReference>
<dbReference type="InterPro" id="IPR046959">
    <property type="entry name" value="PRK1-6/SRF4-like"/>
</dbReference>
<reference evidence="10" key="2">
    <citation type="submission" date="2017-06" db="EMBL/GenBank/DDBJ databases">
        <title>WGS assembly of Brachypodium distachyon.</title>
        <authorList>
            <consortium name="The International Brachypodium Initiative"/>
            <person name="Lucas S."/>
            <person name="Harmon-Smith M."/>
            <person name="Lail K."/>
            <person name="Tice H."/>
            <person name="Grimwood J."/>
            <person name="Bruce D."/>
            <person name="Barry K."/>
            <person name="Shu S."/>
            <person name="Lindquist E."/>
            <person name="Wang M."/>
            <person name="Pitluck S."/>
            <person name="Vogel J.P."/>
            <person name="Garvin D.F."/>
            <person name="Mockler T.C."/>
            <person name="Schmutz J."/>
            <person name="Rokhsar D."/>
            <person name="Bevan M.W."/>
        </authorList>
    </citation>
    <scope>NUCLEOTIDE SEQUENCE</scope>
    <source>
        <strain evidence="10">Bd21</strain>
    </source>
</reference>
<dbReference type="OrthoDB" id="1394818at2759"/>
<dbReference type="FunCoup" id="A0A0Q3LNY3">
    <property type="interactions" value="1241"/>
</dbReference>
<dbReference type="Proteomes" id="UP000008810">
    <property type="component" value="Chromosome 3"/>
</dbReference>
<dbReference type="KEGG" id="bdi:100830740"/>
<feature type="signal peptide" evidence="8">
    <location>
        <begin position="1"/>
        <end position="32"/>
    </location>
</feature>
<proteinExistence type="predicted"/>
<dbReference type="InterPro" id="IPR000719">
    <property type="entry name" value="Prot_kinase_dom"/>
</dbReference>
<sequence>MTSPMPRRPRHYARSLLPLLFLPAIIIAATSTATTAASASYNRTSNCTLLPDADIVRKAFLDVINFRLPRHGRSACRPVRRLRFPSSNLTGVPRWDELANLSSLLTLNLSGNSLEGELRGAFWRAPSLRAVDLSGNRLGGALRFEPSTRLRSLDVSGNRFTSVEGVGLLHGLESLDLSGNVIGKVPEGLPRLGAQVRRLDLSRNSMAGRFPDDFPRLDGVEFLNISHNNFSGMVDARIVRKFGPSAFLQAGNALLVVEDLEPAPATKGRKKHRRVVLIVVVVVAVATVAFLAGCVACGLNLKRGKKRGKKKDKDGKAAAATWDEDEVAVGAVKVAATAPVVVLERPLMELTLADLAAATSGFGRESQLADAGGRSGAAYRAVLPGDLHVVVRVVEGPVAGIGEDDDAAATAAAFRELARLRHPNILPLLGYCIAGTQKLLLYEYTEKGDLHRWLHELPAGSMDIQESGIIIDPTWDATEDTSNKPIGDWPTRYQLILGIARGLAFLHQGSSGRPIVHGHLVPTNILLGDDLEPRISDFVHPGSNETPEGDVYGFGVLVFELVTGQAKWDEATVSWARGVIRNKKGANIVDARLREETETETRRTEREAEECLQVGLLCTAHSPEKRPTMQQVVGVLKDVRPAPAD</sequence>
<keyword evidence="6 7" id="KW-0472">Membrane</keyword>
<evidence type="ECO:0000313" key="10">
    <source>
        <dbReference type="EMBL" id="KQJ94197.1"/>
    </source>
</evidence>
<dbReference type="EMBL" id="CM000882">
    <property type="protein sequence ID" value="KQJ94197.1"/>
    <property type="molecule type" value="Genomic_DNA"/>
</dbReference>
<gene>
    <name evidence="11" type="primary">LOC100830740</name>
    <name evidence="10" type="ORF">BRADI_3g09150v3</name>
</gene>
<dbReference type="InterPro" id="IPR001245">
    <property type="entry name" value="Ser-Thr/Tyr_kinase_cat_dom"/>
</dbReference>
<dbReference type="InterPro" id="IPR001611">
    <property type="entry name" value="Leu-rich_rpt"/>
</dbReference>
<dbReference type="PROSITE" id="PS51450">
    <property type="entry name" value="LRR"/>
    <property type="match status" value="2"/>
</dbReference>
<evidence type="ECO:0000256" key="3">
    <source>
        <dbReference type="ARBA" id="ARBA00022692"/>
    </source>
</evidence>
<feature type="chain" id="PRO_5043129462" description="Protein kinase domain-containing protein" evidence="8">
    <location>
        <begin position="33"/>
        <end position="645"/>
    </location>
</feature>
<dbReference type="GO" id="GO:0045088">
    <property type="term" value="P:regulation of innate immune response"/>
    <property type="evidence" value="ECO:0000318"/>
    <property type="project" value="GO_Central"/>
</dbReference>
<comment type="subcellular location">
    <subcellularLocation>
        <location evidence="1">Membrane</location>
    </subcellularLocation>
</comment>
<reference evidence="10 11" key="1">
    <citation type="journal article" date="2010" name="Nature">
        <title>Genome sequencing and analysis of the model grass Brachypodium distachyon.</title>
        <authorList>
            <consortium name="International Brachypodium Initiative"/>
        </authorList>
    </citation>
    <scope>NUCLEOTIDE SEQUENCE [LARGE SCALE GENOMIC DNA]</scope>
    <source>
        <strain evidence="10 11">Bd21</strain>
    </source>
</reference>
<dbReference type="ExpressionAtlas" id="A0A0Q3LNY3">
    <property type="expression patterns" value="baseline and differential"/>
</dbReference>
<dbReference type="PANTHER" id="PTHR48007:SF84">
    <property type="entry name" value="(WILD MALAYSIAN BANANA) HYPOTHETICAL PROTEIN"/>
    <property type="match status" value="1"/>
</dbReference>
<keyword evidence="12" id="KW-1185">Reference proteome</keyword>
<dbReference type="PANTHER" id="PTHR48007">
    <property type="entry name" value="LEUCINE-RICH REPEAT RECEPTOR-LIKE PROTEIN KINASE PXC1"/>
    <property type="match status" value="1"/>
</dbReference>
<keyword evidence="3 7" id="KW-0812">Transmembrane</keyword>
<protein>
    <recommendedName>
        <fullName evidence="9">Protein kinase domain-containing protein</fullName>
    </recommendedName>
</protein>
<dbReference type="InterPro" id="IPR011009">
    <property type="entry name" value="Kinase-like_dom_sf"/>
</dbReference>
<keyword evidence="2" id="KW-0433">Leucine-rich repeat</keyword>
<evidence type="ECO:0000256" key="4">
    <source>
        <dbReference type="ARBA" id="ARBA00022737"/>
    </source>
</evidence>
<reference evidence="11" key="3">
    <citation type="submission" date="2018-08" db="UniProtKB">
        <authorList>
            <consortium name="EnsemblPlants"/>
        </authorList>
    </citation>
    <scope>IDENTIFICATION</scope>
    <source>
        <strain evidence="11">cv. Bd21</strain>
    </source>
</reference>
<accession>A0A0Q3LNY3</accession>
<dbReference type="Pfam" id="PF13855">
    <property type="entry name" value="LRR_8"/>
    <property type="match status" value="2"/>
</dbReference>
<dbReference type="AlphaFoldDB" id="A0A0Q3LNY3"/>
<keyword evidence="4" id="KW-0677">Repeat</keyword>
<dbReference type="STRING" id="15368.A0A0Q3LNY3"/>
<evidence type="ECO:0000256" key="6">
    <source>
        <dbReference type="ARBA" id="ARBA00023136"/>
    </source>
</evidence>
<dbReference type="EnsemblPlants" id="KQJ94197">
    <property type="protein sequence ID" value="KQJ94197"/>
    <property type="gene ID" value="BRADI_3g09150v3"/>
</dbReference>
<feature type="domain" description="Protein kinase" evidence="9">
    <location>
        <begin position="364"/>
        <end position="645"/>
    </location>
</feature>
<evidence type="ECO:0000256" key="7">
    <source>
        <dbReference type="SAM" id="Phobius"/>
    </source>
</evidence>
<dbReference type="PROSITE" id="PS50011">
    <property type="entry name" value="PROTEIN_KINASE_DOM"/>
    <property type="match status" value="1"/>
</dbReference>
<dbReference type="GO" id="GO:0004672">
    <property type="term" value="F:protein kinase activity"/>
    <property type="evidence" value="ECO:0000318"/>
    <property type="project" value="GO_Central"/>
</dbReference>
<evidence type="ECO:0000313" key="11">
    <source>
        <dbReference type="EnsemblPlants" id="KQJ94197"/>
    </source>
</evidence>